<proteinExistence type="inferred from homology"/>
<dbReference type="AlphaFoldDB" id="A0AA41YIA4"/>
<dbReference type="EMBL" id="JAPDNT010000001">
    <property type="protein sequence ID" value="MCW3473484.1"/>
    <property type="molecule type" value="Genomic_DNA"/>
</dbReference>
<accession>A0AA41YIA4</accession>
<keyword evidence="2" id="KW-0378">Hydrolase</keyword>
<evidence type="ECO:0000256" key="3">
    <source>
        <dbReference type="ARBA" id="ARBA00023004"/>
    </source>
</evidence>
<evidence type="ECO:0000313" key="8">
    <source>
        <dbReference type="Proteomes" id="UP001165679"/>
    </source>
</evidence>
<keyword evidence="5" id="KW-0472">Membrane</keyword>
<evidence type="ECO:0000256" key="5">
    <source>
        <dbReference type="SAM" id="Phobius"/>
    </source>
</evidence>
<reference evidence="7" key="1">
    <citation type="submission" date="2022-09" db="EMBL/GenBank/DDBJ databases">
        <title>Rhodovastum sp. nov. RN2-1 isolated from soil in Seongnam, South Korea.</title>
        <authorList>
            <person name="Le N.T."/>
        </authorList>
    </citation>
    <scope>NUCLEOTIDE SEQUENCE</scope>
    <source>
        <strain evidence="7">RN2-1</strain>
    </source>
</reference>
<feature type="transmembrane region" description="Helical" evidence="5">
    <location>
        <begin position="41"/>
        <end position="63"/>
    </location>
</feature>
<organism evidence="7 8">
    <name type="scientific">Limobrevibacterium gyesilva</name>
    <dbReference type="NCBI Taxonomy" id="2991712"/>
    <lineage>
        <taxon>Bacteria</taxon>
        <taxon>Pseudomonadati</taxon>
        <taxon>Pseudomonadota</taxon>
        <taxon>Alphaproteobacteria</taxon>
        <taxon>Acetobacterales</taxon>
        <taxon>Acetobacteraceae</taxon>
        <taxon>Limobrevibacterium</taxon>
    </lineage>
</organism>
<reference evidence="7" key="2">
    <citation type="submission" date="2022-10" db="EMBL/GenBank/DDBJ databases">
        <authorList>
            <person name="Trinh H.N."/>
        </authorList>
    </citation>
    <scope>NUCLEOTIDE SEQUENCE</scope>
    <source>
        <strain evidence="7">RN2-1</strain>
    </source>
</reference>
<evidence type="ECO:0000259" key="6">
    <source>
        <dbReference type="Pfam" id="PF00149"/>
    </source>
</evidence>
<keyword evidence="3" id="KW-0408">Iron</keyword>
<dbReference type="InterPro" id="IPR004843">
    <property type="entry name" value="Calcineurin-like_PHP"/>
</dbReference>
<dbReference type="Gene3D" id="3.60.21.10">
    <property type="match status" value="1"/>
</dbReference>
<dbReference type="SUPFAM" id="SSF56300">
    <property type="entry name" value="Metallo-dependent phosphatases"/>
    <property type="match status" value="1"/>
</dbReference>
<comment type="similarity">
    <text evidence="4">Belongs to the cyclic nucleotide phosphodiesterase class-III family.</text>
</comment>
<dbReference type="Pfam" id="PF00149">
    <property type="entry name" value="Metallophos"/>
    <property type="match status" value="1"/>
</dbReference>
<keyword evidence="1" id="KW-0479">Metal-binding</keyword>
<gene>
    <name evidence="7" type="ORF">OL599_02745</name>
</gene>
<protein>
    <submittedName>
        <fullName evidence="7">Metallophosphoesterase</fullName>
    </submittedName>
</protein>
<dbReference type="Proteomes" id="UP001165679">
    <property type="component" value="Unassembled WGS sequence"/>
</dbReference>
<evidence type="ECO:0000256" key="1">
    <source>
        <dbReference type="ARBA" id="ARBA00022723"/>
    </source>
</evidence>
<evidence type="ECO:0000256" key="2">
    <source>
        <dbReference type="ARBA" id="ARBA00022801"/>
    </source>
</evidence>
<keyword evidence="8" id="KW-1185">Reference proteome</keyword>
<dbReference type="InterPro" id="IPR029052">
    <property type="entry name" value="Metallo-depent_PP-like"/>
</dbReference>
<evidence type="ECO:0000256" key="4">
    <source>
        <dbReference type="ARBA" id="ARBA00025742"/>
    </source>
</evidence>
<sequence length="582" mass="62478">MMTPLLDPRRGDIGDDASSTKARSLLAIAGTLLAEVSIPKLTVAFTLLVLVPGVVLGLVPLVASAWIGMLPRTTYDLFVGIWSFLLVLAILAAGWIGGRPALRAGERNFWALNALAVQPLYALCREGLRHLMDFHVSQTAEAARRARLRAAASLAAGVIACGIALLAVAFAWPHTRWIGQAADIVAPHRLVVPALANAVVLMGAYLAGAALAWGLADASMDQAFDLVAFDPPPPGGRQWRIAHLSDLHVVGERYGFRIESGRAGPRGNDRLERAMSRLAEVHAVAPLDLVLVTGDMTDSGRPAEWAEFLDIVARYPLLAKRMLILPGNHDVNVVDKANPARLDLPGSPGKRLRQMRALSAIAEVQGERVRLVDPATGRLGKTLSEALAPHRQEIVAFADAGGLRHAIRLRRVWDAAFPMVLPPEAEDGLGTLLLNSNAETHFSFTNALGLIPVEQARAVAAVIHQFPRACWIVALHHHLVEYPKPAKAFSERIGTALINGTWFVRQFRPLGRRVVAMHGHRHIDWIGGCGDLRIISAPSPVMGAVGDAESHFHVHSFAAGADGLLCLSAAERITIPGAPAAR</sequence>
<feature type="transmembrane region" description="Helical" evidence="5">
    <location>
        <begin position="148"/>
        <end position="172"/>
    </location>
</feature>
<keyword evidence="5" id="KW-1133">Transmembrane helix</keyword>
<keyword evidence="5" id="KW-0812">Transmembrane</keyword>
<dbReference type="GO" id="GO:0016787">
    <property type="term" value="F:hydrolase activity"/>
    <property type="evidence" value="ECO:0007669"/>
    <property type="project" value="UniProtKB-KW"/>
</dbReference>
<evidence type="ECO:0000313" key="7">
    <source>
        <dbReference type="EMBL" id="MCW3473484.1"/>
    </source>
</evidence>
<dbReference type="PANTHER" id="PTHR42988:SF2">
    <property type="entry name" value="CYCLIC NUCLEOTIDE PHOSPHODIESTERASE CBUA0032-RELATED"/>
    <property type="match status" value="1"/>
</dbReference>
<feature type="domain" description="Calcineurin-like phosphoesterase" evidence="6">
    <location>
        <begin position="240"/>
        <end position="334"/>
    </location>
</feature>
<comment type="caution">
    <text evidence="7">The sequence shown here is derived from an EMBL/GenBank/DDBJ whole genome shotgun (WGS) entry which is preliminary data.</text>
</comment>
<dbReference type="RefSeq" id="WP_264712060.1">
    <property type="nucleotide sequence ID" value="NZ_JAPDNT010000001.1"/>
</dbReference>
<dbReference type="PANTHER" id="PTHR42988">
    <property type="entry name" value="PHOSPHOHYDROLASE"/>
    <property type="match status" value="1"/>
</dbReference>
<feature type="transmembrane region" description="Helical" evidence="5">
    <location>
        <begin position="192"/>
        <end position="216"/>
    </location>
</feature>
<dbReference type="InterPro" id="IPR050884">
    <property type="entry name" value="CNP_phosphodiesterase-III"/>
</dbReference>
<name>A0AA41YIA4_9PROT</name>
<dbReference type="GO" id="GO:0046872">
    <property type="term" value="F:metal ion binding"/>
    <property type="evidence" value="ECO:0007669"/>
    <property type="project" value="UniProtKB-KW"/>
</dbReference>
<feature type="transmembrane region" description="Helical" evidence="5">
    <location>
        <begin position="75"/>
        <end position="97"/>
    </location>
</feature>